<comment type="caution">
    <text evidence="3">The sequence shown here is derived from an EMBL/GenBank/DDBJ whole genome shotgun (WGS) entry which is preliminary data.</text>
</comment>
<feature type="compositionally biased region" description="Basic and acidic residues" evidence="1">
    <location>
        <begin position="831"/>
        <end position="840"/>
    </location>
</feature>
<sequence length="1104" mass="120379">MDGLIDMPPEEDPENMPSATEELLQIMEDFADVIDKFMFEIVTFLAVVDSAMGLVKDVLGLFGFAGWKLAFFPTFSFIVTTGVFIFGAKKRKGKRDSDVPEGLADAFEAIEDVMEVVEDVAEGLEEMEAMEAEGGAADGDLGNVLGDVVGSSVNLPIGEMGDLQGTGDGTGEGQGDANTSNTPADGNQNMTRKVIAVAVLAAGIIARLKKKRSGGQEEDVQSKEATAVGEGTSKDVQNEEAGIGQGTPQGISQRGESQPGKTPPIAGVSTLPADHRKPLASTTCGFNESVIIDLNVADRGKRFVETDWQNTAKTSVISAERQLRWNTRQLKRGVEHSASDLKHGIERVSLQETGIAIEESVISAEHQLRWNTRQLARGVEQGSSEIKHGIEDRIKHGIERVPLKETSIAIEDSSTDIRPLDENSGQTSEKQLNINPIDMASGVVKNTTDMAGLAAGSAASTAGSAASAAKKSGSMLHIAIRLARLAVRVVNKKKGGSSSASQKSEESTEKGASTSDVKVGSTESEEAKANTEFPPIYTQYKYLMSTSTQTELDNAQSQYRSEPQYLNQASVGMLALSPRHSPWDTMRRSVVSMPDTTLMEMRDAAMEEIRYRGKPSEDMKTTTDTVALRPAWLGSRDEMAGRQSKDVSRDETLLPLASPHSRLDEPGPRQDEYSRTPGSHHLDAPVIVNRAKDTQPPNTRKSEESGVLVSLHEREKGQSVPEGFQDGHRPDLDEESYAKAGSSGRGPPAVWDRGKDARERNVRSQYGAPKGQRAPDGQGGEGPDLDVASYGKPGSSGRGALDVWDRHGGRDPRVRNIRSSSSYEGLEEDHEERSRRDPHYRAKSSQRPDVNGSQRSIDCKPRNIRYSVSYEDPEEDSVFEEEARYHDGDWRSERSSSNTRLAPNSNRGKYTKNFPPSKSGHSGRLTSFDEDGVEDPYSPHRSATHSPNPPGVYQISESSGSMESSRSQRRSNMSLSSVRFADEEPNEGDRHGRGSRNSSNRQKGIDNYLSQQRDSRRKIAPNARWNSAVCLTGHQKAKMSVSSRDPYPNDNYISDETGSPRVRQGSRTRINRGPSFNRLSRGPSTMSRTQSASYLGDDESDVRA</sequence>
<feature type="compositionally biased region" description="Gly residues" evidence="1">
    <location>
        <begin position="164"/>
        <end position="174"/>
    </location>
</feature>
<dbReference type="AlphaFoldDB" id="A0A9W9Z0F1"/>
<accession>A0A9W9Z0F1</accession>
<evidence type="ECO:0000256" key="2">
    <source>
        <dbReference type="SAM" id="Phobius"/>
    </source>
</evidence>
<keyword evidence="2" id="KW-0472">Membrane</keyword>
<feature type="compositionally biased region" description="Basic and acidic residues" evidence="1">
    <location>
        <begin position="881"/>
        <end position="894"/>
    </location>
</feature>
<dbReference type="EMBL" id="MU826835">
    <property type="protein sequence ID" value="KAJ7372740.1"/>
    <property type="molecule type" value="Genomic_DNA"/>
</dbReference>
<gene>
    <name evidence="3" type="ORF">OS493_018015</name>
</gene>
<feature type="compositionally biased region" description="Polar residues" evidence="1">
    <location>
        <begin position="423"/>
        <end position="434"/>
    </location>
</feature>
<feature type="compositionally biased region" description="Basic and acidic residues" evidence="1">
    <location>
        <begin position="661"/>
        <end position="674"/>
    </location>
</feature>
<feature type="compositionally biased region" description="Basic and acidic residues" evidence="1">
    <location>
        <begin position="752"/>
        <end position="762"/>
    </location>
</feature>
<evidence type="ECO:0000313" key="4">
    <source>
        <dbReference type="Proteomes" id="UP001163046"/>
    </source>
</evidence>
<evidence type="ECO:0000256" key="1">
    <source>
        <dbReference type="SAM" id="MobiDB-lite"/>
    </source>
</evidence>
<feature type="transmembrane region" description="Helical" evidence="2">
    <location>
        <begin position="67"/>
        <end position="88"/>
    </location>
</feature>
<feature type="compositionally biased region" description="Polar residues" evidence="1">
    <location>
        <begin position="246"/>
        <end position="260"/>
    </location>
</feature>
<name>A0A9W9Z0F1_9CNID</name>
<feature type="region of interest" description="Disordered" evidence="1">
    <location>
        <begin position="615"/>
        <end position="1104"/>
    </location>
</feature>
<keyword evidence="2" id="KW-0812">Transmembrane</keyword>
<protein>
    <submittedName>
        <fullName evidence="3">Uncharacterized protein</fullName>
    </submittedName>
</protein>
<feature type="compositionally biased region" description="Basic and acidic residues" evidence="1">
    <location>
        <begin position="635"/>
        <end position="652"/>
    </location>
</feature>
<keyword evidence="4" id="KW-1185">Reference proteome</keyword>
<dbReference type="OrthoDB" id="5973248at2759"/>
<feature type="compositionally biased region" description="Polar residues" evidence="1">
    <location>
        <begin position="895"/>
        <end position="920"/>
    </location>
</feature>
<feature type="region of interest" description="Disordered" evidence="1">
    <location>
        <begin position="156"/>
        <end position="189"/>
    </location>
</feature>
<feature type="compositionally biased region" description="Polar residues" evidence="1">
    <location>
        <begin position="1082"/>
        <end position="1093"/>
    </location>
</feature>
<feature type="compositionally biased region" description="Acidic residues" evidence="1">
    <location>
        <begin position="871"/>
        <end position="880"/>
    </location>
</feature>
<evidence type="ECO:0000313" key="3">
    <source>
        <dbReference type="EMBL" id="KAJ7372740.1"/>
    </source>
</evidence>
<feature type="region of interest" description="Disordered" evidence="1">
    <location>
        <begin position="493"/>
        <end position="530"/>
    </location>
</feature>
<reference evidence="3" key="1">
    <citation type="submission" date="2023-01" db="EMBL/GenBank/DDBJ databases">
        <title>Genome assembly of the deep-sea coral Lophelia pertusa.</title>
        <authorList>
            <person name="Herrera S."/>
            <person name="Cordes E."/>
        </authorList>
    </citation>
    <scope>NUCLEOTIDE SEQUENCE</scope>
    <source>
        <strain evidence="3">USNM1676648</strain>
        <tissue evidence="3">Polyp</tissue>
    </source>
</reference>
<organism evidence="3 4">
    <name type="scientific">Desmophyllum pertusum</name>
    <dbReference type="NCBI Taxonomy" id="174260"/>
    <lineage>
        <taxon>Eukaryota</taxon>
        <taxon>Metazoa</taxon>
        <taxon>Cnidaria</taxon>
        <taxon>Anthozoa</taxon>
        <taxon>Hexacorallia</taxon>
        <taxon>Scleractinia</taxon>
        <taxon>Caryophylliina</taxon>
        <taxon>Caryophylliidae</taxon>
        <taxon>Desmophyllum</taxon>
    </lineage>
</organism>
<dbReference type="Proteomes" id="UP001163046">
    <property type="component" value="Unassembled WGS sequence"/>
</dbReference>
<feature type="compositionally biased region" description="Polar residues" evidence="1">
    <location>
        <begin position="177"/>
        <end position="189"/>
    </location>
</feature>
<proteinExistence type="predicted"/>
<keyword evidence="2" id="KW-1133">Transmembrane helix</keyword>
<feature type="region of interest" description="Disordered" evidence="1">
    <location>
        <begin position="412"/>
        <end position="434"/>
    </location>
</feature>
<feature type="compositionally biased region" description="Basic and acidic residues" evidence="1">
    <location>
        <begin position="803"/>
        <end position="814"/>
    </location>
</feature>
<feature type="compositionally biased region" description="Polar residues" evidence="1">
    <location>
        <begin position="845"/>
        <end position="856"/>
    </location>
</feature>
<feature type="region of interest" description="Disordered" evidence="1">
    <location>
        <begin position="211"/>
        <end position="272"/>
    </location>
</feature>
<feature type="compositionally biased region" description="Low complexity" evidence="1">
    <location>
        <begin position="956"/>
        <end position="977"/>
    </location>
</feature>